<organism evidence="2 3">
    <name type="scientific">Fodinibius salipaludis</name>
    <dbReference type="NCBI Taxonomy" id="2032627"/>
    <lineage>
        <taxon>Bacteria</taxon>
        <taxon>Pseudomonadati</taxon>
        <taxon>Balneolota</taxon>
        <taxon>Balneolia</taxon>
        <taxon>Balneolales</taxon>
        <taxon>Balneolaceae</taxon>
        <taxon>Fodinibius</taxon>
    </lineage>
</organism>
<feature type="transmembrane region" description="Helical" evidence="1">
    <location>
        <begin position="7"/>
        <end position="26"/>
    </location>
</feature>
<name>A0A2A2G7V4_9BACT</name>
<proteinExistence type="predicted"/>
<keyword evidence="1" id="KW-0812">Transmembrane</keyword>
<dbReference type="RefSeq" id="WP_095606512.1">
    <property type="nucleotide sequence ID" value="NZ_NSKE01000006.1"/>
</dbReference>
<evidence type="ECO:0000313" key="3">
    <source>
        <dbReference type="Proteomes" id="UP000218831"/>
    </source>
</evidence>
<accession>A0A2A2G7V4</accession>
<protein>
    <submittedName>
        <fullName evidence="2">Uncharacterized protein</fullName>
    </submittedName>
</protein>
<keyword evidence="1" id="KW-1133">Transmembrane helix</keyword>
<dbReference type="EMBL" id="NSKE01000006">
    <property type="protein sequence ID" value="PAU93836.1"/>
    <property type="molecule type" value="Genomic_DNA"/>
</dbReference>
<comment type="caution">
    <text evidence="2">The sequence shown here is derived from an EMBL/GenBank/DDBJ whole genome shotgun (WGS) entry which is preliminary data.</text>
</comment>
<dbReference type="AlphaFoldDB" id="A0A2A2G7V4"/>
<keyword evidence="1" id="KW-0472">Membrane</keyword>
<reference evidence="2 3" key="1">
    <citation type="submission" date="2017-08" db="EMBL/GenBank/DDBJ databases">
        <title>Aliifodinibius alkalisoli sp. nov., isolated from saline alkaline soil.</title>
        <authorList>
            <person name="Liu D."/>
            <person name="Zhang G."/>
        </authorList>
    </citation>
    <scope>NUCLEOTIDE SEQUENCE [LARGE SCALE GENOMIC DNA]</scope>
    <source>
        <strain evidence="2 3">WN023</strain>
    </source>
</reference>
<dbReference type="OrthoDB" id="1525181at2"/>
<evidence type="ECO:0000256" key="1">
    <source>
        <dbReference type="SAM" id="Phobius"/>
    </source>
</evidence>
<feature type="transmembrane region" description="Helical" evidence="1">
    <location>
        <begin position="32"/>
        <end position="49"/>
    </location>
</feature>
<dbReference type="Proteomes" id="UP000218831">
    <property type="component" value="Unassembled WGS sequence"/>
</dbReference>
<evidence type="ECO:0000313" key="2">
    <source>
        <dbReference type="EMBL" id="PAU93836.1"/>
    </source>
</evidence>
<gene>
    <name evidence="2" type="ORF">CK503_09180</name>
</gene>
<keyword evidence="3" id="KW-1185">Reference proteome</keyword>
<sequence length="108" mass="12342">MSWLKDVIVDILATAAIIAAVLTSNFFLKGLVWGYTGLLLFVKLLVYFGDGFMNMMNKAETTAPDWFTHLLYATNTGVLLYFQWWYAGAGWGVIWCLSYLTQRKLDQK</sequence>